<dbReference type="Proteomes" id="UP000054359">
    <property type="component" value="Unassembled WGS sequence"/>
</dbReference>
<dbReference type="EMBL" id="KL821343">
    <property type="protein sequence ID" value="KFM83413.1"/>
    <property type="molecule type" value="Genomic_DNA"/>
</dbReference>
<evidence type="ECO:0000313" key="1">
    <source>
        <dbReference type="EMBL" id="KFM83413.1"/>
    </source>
</evidence>
<proteinExistence type="predicted"/>
<name>A0A087V1C4_STEMI</name>
<gene>
    <name evidence="1" type="ORF">X975_22275</name>
</gene>
<feature type="non-terminal residue" evidence="1">
    <location>
        <position position="1"/>
    </location>
</feature>
<protein>
    <submittedName>
        <fullName evidence="1">Uncharacterized protein</fullName>
    </submittedName>
</protein>
<organism evidence="1 2">
    <name type="scientific">Stegodyphus mimosarum</name>
    <name type="common">African social velvet spider</name>
    <dbReference type="NCBI Taxonomy" id="407821"/>
    <lineage>
        <taxon>Eukaryota</taxon>
        <taxon>Metazoa</taxon>
        <taxon>Ecdysozoa</taxon>
        <taxon>Arthropoda</taxon>
        <taxon>Chelicerata</taxon>
        <taxon>Arachnida</taxon>
        <taxon>Araneae</taxon>
        <taxon>Araneomorphae</taxon>
        <taxon>Entelegynae</taxon>
        <taxon>Eresoidea</taxon>
        <taxon>Eresidae</taxon>
        <taxon>Stegodyphus</taxon>
    </lineage>
</organism>
<accession>A0A087V1C4</accession>
<feature type="non-terminal residue" evidence="1">
    <location>
        <position position="30"/>
    </location>
</feature>
<evidence type="ECO:0000313" key="2">
    <source>
        <dbReference type="Proteomes" id="UP000054359"/>
    </source>
</evidence>
<dbReference type="AlphaFoldDB" id="A0A087V1C4"/>
<keyword evidence="2" id="KW-1185">Reference proteome</keyword>
<sequence>WSSERSSQLLITHPGIHVGQTTGVKQSYPP</sequence>
<reference evidence="1 2" key="1">
    <citation type="submission" date="2013-11" db="EMBL/GenBank/DDBJ databases">
        <title>Genome sequencing of Stegodyphus mimosarum.</title>
        <authorList>
            <person name="Bechsgaard J."/>
        </authorList>
    </citation>
    <scope>NUCLEOTIDE SEQUENCE [LARGE SCALE GENOMIC DNA]</scope>
</reference>